<evidence type="ECO:0000256" key="2">
    <source>
        <dbReference type="PIRSR" id="PIRSR603782-1"/>
    </source>
</evidence>
<dbReference type="GO" id="GO:0046872">
    <property type="term" value="F:metal ion binding"/>
    <property type="evidence" value="ECO:0007669"/>
    <property type="project" value="UniProtKB-KW"/>
</dbReference>
<keyword evidence="2" id="KW-0479">Metal-binding</keyword>
<dbReference type="SUPFAM" id="SSF52833">
    <property type="entry name" value="Thioredoxin-like"/>
    <property type="match status" value="1"/>
</dbReference>
<keyword evidence="2" id="KW-0186">Copper</keyword>
<proteinExistence type="inferred from homology"/>
<feature type="transmembrane region" description="Helical" evidence="4">
    <location>
        <begin position="12"/>
        <end position="34"/>
    </location>
</feature>
<sequence length="214" mass="23420">MIKAQGNNRLQMVVLGVSAVLLLTLLGLLGRQWLSGPDARQQAQREAGIVLLSESRALPVVPLRSTADTDFAATALAGRWQLVFFGYTYCPDICPTTLAELRRIHSALPPAVRDRLQVWMVTVDPDRDTREQLRAYLDFFEPSFQGLTGELADIQALSQALSIPFIPGDTGKPGYTVDHSGNLAIIGPDGRQSGFIRAPLQVDALIEQLPLLME</sequence>
<dbReference type="InterPro" id="IPR003782">
    <property type="entry name" value="SCO1/SenC"/>
</dbReference>
<keyword evidence="4" id="KW-1133">Transmembrane helix</keyword>
<gene>
    <name evidence="5" type="ORF">DFQ45_10569</name>
</gene>
<dbReference type="PANTHER" id="PTHR12151:SF25">
    <property type="entry name" value="LINALOOL DEHYDRATASE_ISOMERASE DOMAIN-CONTAINING PROTEIN"/>
    <property type="match status" value="1"/>
</dbReference>
<evidence type="ECO:0000256" key="3">
    <source>
        <dbReference type="PIRSR" id="PIRSR603782-2"/>
    </source>
</evidence>
<keyword evidence="4" id="KW-0812">Transmembrane</keyword>
<dbReference type="InterPro" id="IPR036249">
    <property type="entry name" value="Thioredoxin-like_sf"/>
</dbReference>
<dbReference type="EMBL" id="SNYK01000005">
    <property type="protein sequence ID" value="TDQ38158.1"/>
    <property type="molecule type" value="Genomic_DNA"/>
</dbReference>
<organism evidence="5 6">
    <name type="scientific">Thiopseudomonas denitrificans</name>
    <dbReference type="NCBI Taxonomy" id="1501432"/>
    <lineage>
        <taxon>Bacteria</taxon>
        <taxon>Pseudomonadati</taxon>
        <taxon>Pseudomonadota</taxon>
        <taxon>Gammaproteobacteria</taxon>
        <taxon>Pseudomonadales</taxon>
        <taxon>Pseudomonadaceae</taxon>
        <taxon>Thiopseudomonas</taxon>
    </lineage>
</organism>
<dbReference type="Gene3D" id="3.40.30.10">
    <property type="entry name" value="Glutaredoxin"/>
    <property type="match status" value="1"/>
</dbReference>
<dbReference type="CDD" id="cd02968">
    <property type="entry name" value="SCO"/>
    <property type="match status" value="1"/>
</dbReference>
<keyword evidence="3" id="KW-1015">Disulfide bond</keyword>
<keyword evidence="4" id="KW-0472">Membrane</keyword>
<dbReference type="AlphaFoldDB" id="A0A4R6TWE2"/>
<name>A0A4R6TWE2_9GAMM</name>
<feature type="binding site" evidence="2">
    <location>
        <position position="94"/>
    </location>
    <ligand>
        <name>Cu cation</name>
        <dbReference type="ChEBI" id="CHEBI:23378"/>
    </ligand>
</feature>
<keyword evidence="6" id="KW-1185">Reference proteome</keyword>
<dbReference type="Proteomes" id="UP000294575">
    <property type="component" value="Unassembled WGS sequence"/>
</dbReference>
<comment type="similarity">
    <text evidence="1">Belongs to the SCO1/2 family.</text>
</comment>
<evidence type="ECO:0000256" key="4">
    <source>
        <dbReference type="SAM" id="Phobius"/>
    </source>
</evidence>
<protein>
    <submittedName>
        <fullName evidence="5">Protein SCO1/2</fullName>
    </submittedName>
</protein>
<evidence type="ECO:0000313" key="5">
    <source>
        <dbReference type="EMBL" id="TDQ38158.1"/>
    </source>
</evidence>
<feature type="binding site" evidence="2">
    <location>
        <position position="179"/>
    </location>
    <ligand>
        <name>Cu cation</name>
        <dbReference type="ChEBI" id="CHEBI:23378"/>
    </ligand>
</feature>
<comment type="caution">
    <text evidence="5">The sequence shown here is derived from an EMBL/GenBank/DDBJ whole genome shotgun (WGS) entry which is preliminary data.</text>
</comment>
<evidence type="ECO:0000313" key="6">
    <source>
        <dbReference type="Proteomes" id="UP000294575"/>
    </source>
</evidence>
<feature type="binding site" evidence="2">
    <location>
        <position position="90"/>
    </location>
    <ligand>
        <name>Cu cation</name>
        <dbReference type="ChEBI" id="CHEBI:23378"/>
    </ligand>
</feature>
<evidence type="ECO:0000256" key="1">
    <source>
        <dbReference type="ARBA" id="ARBA00010996"/>
    </source>
</evidence>
<reference evidence="5 6" key="1">
    <citation type="submission" date="2019-03" db="EMBL/GenBank/DDBJ databases">
        <title>Genomic Encyclopedia of Type Strains, Phase IV (KMG-IV): sequencing the most valuable type-strain genomes for metagenomic binning, comparative biology and taxonomic classification.</title>
        <authorList>
            <person name="Goeker M."/>
        </authorList>
    </citation>
    <scope>NUCLEOTIDE SEQUENCE [LARGE SCALE GENOMIC DNA]</scope>
    <source>
        <strain evidence="5 6">DSM 28679</strain>
    </source>
</reference>
<feature type="disulfide bond" description="Redox-active" evidence="3">
    <location>
        <begin position="90"/>
        <end position="94"/>
    </location>
</feature>
<dbReference type="Pfam" id="PF02630">
    <property type="entry name" value="SCO1-SenC"/>
    <property type="match status" value="1"/>
</dbReference>
<accession>A0A4R6TWE2</accession>
<dbReference type="PANTHER" id="PTHR12151">
    <property type="entry name" value="ELECTRON TRANSPORT PROTIN SCO1/SENC FAMILY MEMBER"/>
    <property type="match status" value="1"/>
</dbReference>